<gene>
    <name evidence="1" type="ORF">IQ247_31260</name>
</gene>
<comment type="caution">
    <text evidence="1">The sequence shown here is derived from an EMBL/GenBank/DDBJ whole genome shotgun (WGS) entry which is preliminary data.</text>
</comment>
<proteinExistence type="predicted"/>
<accession>A0A8J7F7C7</accession>
<name>A0A8J7F7C7_9CYAN</name>
<dbReference type="Proteomes" id="UP000620559">
    <property type="component" value="Unassembled WGS sequence"/>
</dbReference>
<dbReference type="AlphaFoldDB" id="A0A8J7F7C7"/>
<dbReference type="RefSeq" id="WP_193926090.1">
    <property type="nucleotide sequence ID" value="NZ_JADEWL010000252.1"/>
</dbReference>
<reference evidence="1" key="1">
    <citation type="submission" date="2020-10" db="EMBL/GenBank/DDBJ databases">
        <authorList>
            <person name="Castelo-Branco R."/>
            <person name="Eusebio N."/>
            <person name="Adriana R."/>
            <person name="Vieira A."/>
            <person name="Brugerolle De Fraissinette N."/>
            <person name="Rezende De Castro R."/>
            <person name="Schneider M.P."/>
            <person name="Vasconcelos V."/>
            <person name="Leao P.N."/>
        </authorList>
    </citation>
    <scope>NUCLEOTIDE SEQUENCE</scope>
    <source>
        <strain evidence="1">LEGE 06105</strain>
    </source>
</reference>
<organism evidence="1 2">
    <name type="scientific">Plectonema cf. radiosum LEGE 06105</name>
    <dbReference type="NCBI Taxonomy" id="945769"/>
    <lineage>
        <taxon>Bacteria</taxon>
        <taxon>Bacillati</taxon>
        <taxon>Cyanobacteriota</taxon>
        <taxon>Cyanophyceae</taxon>
        <taxon>Oscillatoriophycideae</taxon>
        <taxon>Oscillatoriales</taxon>
        <taxon>Microcoleaceae</taxon>
        <taxon>Plectonema</taxon>
    </lineage>
</organism>
<evidence type="ECO:0000313" key="2">
    <source>
        <dbReference type="Proteomes" id="UP000620559"/>
    </source>
</evidence>
<protein>
    <submittedName>
        <fullName evidence="1">KGK domain-containing protein</fullName>
    </submittedName>
</protein>
<dbReference type="EMBL" id="JADEWL010000252">
    <property type="protein sequence ID" value="MBE9217078.1"/>
    <property type="molecule type" value="Genomic_DNA"/>
</dbReference>
<keyword evidence="2" id="KW-1185">Reference proteome</keyword>
<dbReference type="Pfam" id="PF08872">
    <property type="entry name" value="KGK"/>
    <property type="match status" value="1"/>
</dbReference>
<evidence type="ECO:0000313" key="1">
    <source>
        <dbReference type="EMBL" id="MBE9217078.1"/>
    </source>
</evidence>
<dbReference type="InterPro" id="IPR014971">
    <property type="entry name" value="KGK"/>
</dbReference>
<sequence length="98" mass="11533">MEKQFERLERNEVISIINSKDFENLEISTTFKVLELLEVIQKYISFQMPEASFFDQGIDCEILKLGARGWKKGKIRICVEFCPEEPEYPLEDLAELLE</sequence>